<comment type="caution">
    <text evidence="2">The sequence shown here is derived from an EMBL/GenBank/DDBJ whole genome shotgun (WGS) entry which is preliminary data.</text>
</comment>
<dbReference type="InterPro" id="IPR001810">
    <property type="entry name" value="F-box_dom"/>
</dbReference>
<evidence type="ECO:0000313" key="3">
    <source>
        <dbReference type="Proteomes" id="UP001642540"/>
    </source>
</evidence>
<dbReference type="EMBL" id="CAXLJM020000072">
    <property type="protein sequence ID" value="CAL8127601.1"/>
    <property type="molecule type" value="Genomic_DNA"/>
</dbReference>
<proteinExistence type="predicted"/>
<sequence length="430" mass="49801">MEMQTNGDNWFFRIRRKFTRRKCLEESVHNIPPEMLEAFLEKISDQKTLLRCRLVSTEWKAVVDNLLEKRRLSLWTVWDPKLYLGVPCLSPRIWAVPQSHDSEYSTHLVVPPVIKGKITGNPFPQKSVAIIGFDRSHWDENRVCPELKHKAKVKLVPTLEANGDFLTSLIFHDMTLNFCDLKSVLNSMLLLKAITFSKIKLNFENEGEDLKISPHLTHLQLINCDPFVIKSVLGFCSRQLVSLKLVGLNGDLTVELKDFENLKQLFVYDVHGPRLLSLLKNTESPPPLEYLSVIRSRQSAYYGYDNNMENVVNFIYKISKSLIHLRMNIKLEPVLKLLQEGGKTFPNLRWVQMVCLDDNNWEECLVKEKFLHWFPKLESAKFISGQENGWYQNRDCIICENLASDKGPSVGHISIGGKRFYSTYLPFNRT</sequence>
<evidence type="ECO:0000313" key="2">
    <source>
        <dbReference type="EMBL" id="CAL8127601.1"/>
    </source>
</evidence>
<dbReference type="Proteomes" id="UP001642540">
    <property type="component" value="Unassembled WGS sequence"/>
</dbReference>
<gene>
    <name evidence="2" type="ORF">ODALV1_LOCUS21909</name>
</gene>
<reference evidence="2 3" key="1">
    <citation type="submission" date="2024-08" db="EMBL/GenBank/DDBJ databases">
        <authorList>
            <person name="Cucini C."/>
            <person name="Frati F."/>
        </authorList>
    </citation>
    <scope>NUCLEOTIDE SEQUENCE [LARGE SCALE GENOMIC DNA]</scope>
</reference>
<organism evidence="2 3">
    <name type="scientific">Orchesella dallaii</name>
    <dbReference type="NCBI Taxonomy" id="48710"/>
    <lineage>
        <taxon>Eukaryota</taxon>
        <taxon>Metazoa</taxon>
        <taxon>Ecdysozoa</taxon>
        <taxon>Arthropoda</taxon>
        <taxon>Hexapoda</taxon>
        <taxon>Collembola</taxon>
        <taxon>Entomobryomorpha</taxon>
        <taxon>Entomobryoidea</taxon>
        <taxon>Orchesellidae</taxon>
        <taxon>Orchesellinae</taxon>
        <taxon>Orchesella</taxon>
    </lineage>
</organism>
<name>A0ABP1RGJ1_9HEXA</name>
<feature type="domain" description="F-box" evidence="1">
    <location>
        <begin position="25"/>
        <end position="72"/>
    </location>
</feature>
<keyword evidence="3" id="KW-1185">Reference proteome</keyword>
<dbReference type="PROSITE" id="PS50181">
    <property type="entry name" value="FBOX"/>
    <property type="match status" value="1"/>
</dbReference>
<evidence type="ECO:0000259" key="1">
    <source>
        <dbReference type="PROSITE" id="PS50181"/>
    </source>
</evidence>
<protein>
    <recommendedName>
        <fullName evidence="1">F-box domain-containing protein</fullName>
    </recommendedName>
</protein>
<accession>A0ABP1RGJ1</accession>